<dbReference type="Proteomes" id="UP000824081">
    <property type="component" value="Unassembled WGS sequence"/>
</dbReference>
<dbReference type="AlphaFoldDB" id="A0A9D1MFM3"/>
<dbReference type="NCBIfam" id="TIGR01909">
    <property type="entry name" value="C_GCAxxG_C_C"/>
    <property type="match status" value="1"/>
</dbReference>
<name>A0A9D1MFM3_9FIRM</name>
<evidence type="ECO:0000313" key="1">
    <source>
        <dbReference type="EMBL" id="HIU59623.1"/>
    </source>
</evidence>
<gene>
    <name evidence="1" type="ORF">IAC57_05905</name>
</gene>
<dbReference type="Pfam" id="PF09719">
    <property type="entry name" value="C_GCAxxG_C_C"/>
    <property type="match status" value="1"/>
</dbReference>
<reference evidence="1" key="1">
    <citation type="submission" date="2020-10" db="EMBL/GenBank/DDBJ databases">
        <authorList>
            <person name="Gilroy R."/>
        </authorList>
    </citation>
    <scope>NUCLEOTIDE SEQUENCE</scope>
    <source>
        <strain evidence="1">11687</strain>
    </source>
</reference>
<reference evidence="1" key="2">
    <citation type="journal article" date="2021" name="PeerJ">
        <title>Extensive microbial diversity within the chicken gut microbiome revealed by metagenomics and culture.</title>
        <authorList>
            <person name="Gilroy R."/>
            <person name="Ravi A."/>
            <person name="Getino M."/>
            <person name="Pursley I."/>
            <person name="Horton D.L."/>
            <person name="Alikhan N.F."/>
            <person name="Baker D."/>
            <person name="Gharbi K."/>
            <person name="Hall N."/>
            <person name="Watson M."/>
            <person name="Adriaenssens E.M."/>
            <person name="Foster-Nyarko E."/>
            <person name="Jarju S."/>
            <person name="Secka A."/>
            <person name="Antonio M."/>
            <person name="Oren A."/>
            <person name="Chaudhuri R.R."/>
            <person name="La Ragione R."/>
            <person name="Hildebrand F."/>
            <person name="Pallen M.J."/>
        </authorList>
    </citation>
    <scope>NUCLEOTIDE SEQUENCE</scope>
    <source>
        <strain evidence="1">11687</strain>
    </source>
</reference>
<sequence length="152" mass="15763">MSRAELAKANFLKGYACAQAVLLAFSDVTGLDEGTAMKISLPFGGGMGRLRLTCGTVSGAVAVLGMVLAGPGVDPANKRLVYGAVQEFSRRFTAANGSVICGDLLKAAGLATDTNAVPEARSAEYYKKRPCPDLVYSAADILENCLKEAGLL</sequence>
<dbReference type="EMBL" id="DVMZ01000161">
    <property type="protein sequence ID" value="HIU59623.1"/>
    <property type="molecule type" value="Genomic_DNA"/>
</dbReference>
<evidence type="ECO:0000313" key="2">
    <source>
        <dbReference type="Proteomes" id="UP000824081"/>
    </source>
</evidence>
<organism evidence="1 2">
    <name type="scientific">Candidatus Scatosoma pullistercoris</name>
    <dbReference type="NCBI Taxonomy" id="2840934"/>
    <lineage>
        <taxon>Bacteria</taxon>
        <taxon>Bacillati</taxon>
        <taxon>Bacillota</taxon>
        <taxon>Clostridia</taxon>
        <taxon>Candidatus Scatosoma</taxon>
    </lineage>
</organism>
<dbReference type="InterPro" id="IPR010181">
    <property type="entry name" value="CGCAxxGCC_motif"/>
</dbReference>
<proteinExistence type="predicted"/>
<accession>A0A9D1MFM3</accession>
<protein>
    <submittedName>
        <fullName evidence="1">C_GCAxxG_C_C family protein</fullName>
    </submittedName>
</protein>
<comment type="caution">
    <text evidence="1">The sequence shown here is derived from an EMBL/GenBank/DDBJ whole genome shotgun (WGS) entry which is preliminary data.</text>
</comment>